<organism evidence="1 2">
    <name type="scientific">Kozakia baliensis</name>
    <dbReference type="NCBI Taxonomy" id="153496"/>
    <lineage>
        <taxon>Bacteria</taxon>
        <taxon>Pseudomonadati</taxon>
        <taxon>Pseudomonadota</taxon>
        <taxon>Alphaproteobacteria</taxon>
        <taxon>Acetobacterales</taxon>
        <taxon>Acetobacteraceae</taxon>
        <taxon>Kozakia</taxon>
    </lineage>
</organism>
<keyword evidence="2" id="KW-1185">Reference proteome</keyword>
<dbReference type="KEGG" id="kba:A0U89_09020"/>
<gene>
    <name evidence="1" type="ORF">A0U89_09020</name>
</gene>
<proteinExistence type="predicted"/>
<dbReference type="STRING" id="153496.A0U89_09020"/>
<accession>A0A1D8UUC8</accession>
<dbReference type="RefSeq" id="WP_070402892.1">
    <property type="nucleotide sequence ID" value="NZ_BJVW01000001.1"/>
</dbReference>
<reference evidence="1 2" key="1">
    <citation type="journal article" date="2016" name="Microb. Cell Fact.">
        <title>Dissection of exopolysaccharide biosynthesis in Kozakia baliensis.</title>
        <authorList>
            <person name="Brandt J.U."/>
            <person name="Jakob F."/>
            <person name="Behr J."/>
            <person name="Geissler A.J."/>
            <person name="Vogel R.F."/>
        </authorList>
    </citation>
    <scope>NUCLEOTIDE SEQUENCE [LARGE SCALE GENOMIC DNA]</scope>
    <source>
        <strain evidence="1 2">DSM 14400</strain>
    </source>
</reference>
<dbReference type="EMBL" id="CP014674">
    <property type="protein sequence ID" value="AOX17248.1"/>
    <property type="molecule type" value="Genomic_DNA"/>
</dbReference>
<dbReference type="Proteomes" id="UP000179145">
    <property type="component" value="Chromosome"/>
</dbReference>
<evidence type="ECO:0000313" key="2">
    <source>
        <dbReference type="Proteomes" id="UP000179145"/>
    </source>
</evidence>
<dbReference type="AlphaFoldDB" id="A0A1D8UUC8"/>
<sequence length="100" mass="10879">MRTNRIHPYGRKTSSYVGHWVVTAIVATIFAYAVGLLILGFVMRLSAPPLQSALVLGQILAVASLPLLILLIFAIPSHRRVLAGFGACGFVLLLFELTQF</sequence>
<evidence type="ECO:0000313" key="1">
    <source>
        <dbReference type="EMBL" id="AOX17248.1"/>
    </source>
</evidence>
<name>A0A1D8UUC8_9PROT</name>
<protein>
    <submittedName>
        <fullName evidence="1">Uncharacterized protein</fullName>
    </submittedName>
</protein>